<comment type="catalytic activity">
    <reaction evidence="1">
        <text>a 1,2-diacyl-sn-glycero-3-phospho-(1D-myo-inositol) = 1D-myo-inositol 1,2-cyclic phosphate + a 1,2-diacyl-sn-glycerol</text>
        <dbReference type="Rhea" id="RHEA:17093"/>
        <dbReference type="ChEBI" id="CHEBI:17815"/>
        <dbReference type="ChEBI" id="CHEBI:57880"/>
        <dbReference type="ChEBI" id="CHEBI:58484"/>
        <dbReference type="EC" id="4.6.1.13"/>
    </reaction>
</comment>
<dbReference type="PROSITE" id="PS50007">
    <property type="entry name" value="PIPLC_X_DOMAIN"/>
    <property type="match status" value="1"/>
</dbReference>
<dbReference type="InterPro" id="IPR000909">
    <property type="entry name" value="PLipase_C_PInositol-sp_X_dom"/>
</dbReference>
<dbReference type="InterPro" id="IPR051057">
    <property type="entry name" value="PI-PLC_domain"/>
</dbReference>
<dbReference type="Proteomes" id="UP001072034">
    <property type="component" value="Unassembled WGS sequence"/>
</dbReference>
<evidence type="ECO:0000256" key="2">
    <source>
        <dbReference type="ARBA" id="ARBA00012581"/>
    </source>
</evidence>
<gene>
    <name evidence="8" type="ORF">OHJ16_12000</name>
</gene>
<feature type="domain" description="Phosphatidylinositol-specific phospholipase C X" evidence="7">
    <location>
        <begin position="31"/>
        <end position="171"/>
    </location>
</feature>
<evidence type="ECO:0000313" key="9">
    <source>
        <dbReference type="Proteomes" id="UP001072034"/>
    </source>
</evidence>
<dbReference type="PANTHER" id="PTHR13593:SF113">
    <property type="entry name" value="SI:DKEY-266F7.9"/>
    <property type="match status" value="1"/>
</dbReference>
<evidence type="ECO:0000256" key="6">
    <source>
        <dbReference type="SAM" id="MobiDB-lite"/>
    </source>
</evidence>
<dbReference type="SUPFAM" id="SSF51695">
    <property type="entry name" value="PLC-like phosphodiesterases"/>
    <property type="match status" value="1"/>
</dbReference>
<dbReference type="InterPro" id="IPR017946">
    <property type="entry name" value="PLC-like_Pdiesterase_TIM-brl"/>
</dbReference>
<feature type="compositionally biased region" description="Basic and acidic residues" evidence="6">
    <location>
        <begin position="1"/>
        <end position="17"/>
    </location>
</feature>
<comment type="caution">
    <text evidence="8">The sequence shown here is derived from an EMBL/GenBank/DDBJ whole genome shotgun (WGS) entry which is preliminary data.</text>
</comment>
<accession>A0ABT4IBY7</accession>
<evidence type="ECO:0000256" key="3">
    <source>
        <dbReference type="ARBA" id="ARBA00019758"/>
    </source>
</evidence>
<sequence>MKDREADVAGGAERAEDVPAGGAPTDWMSRIDDDVALDRLAVPGTHDTMTHRCDGYTTTQSLSLVEQLDCGVRFVDIRLRRDGTIAHRYSPTGYDIDDVLGAVADFLEAHPGETVLMRLQNANEDKDDFSEYTEALTGAVREYRDLFHLPDDPVRWPSLGRVRGGIVALECNPAEFDASAVDGVRWAYRWHDNPAIELQDMWDGPAVEDKLEAITALIRPVDERDHRLRFNHVSATNGAPGNPLRWARALNPRVAGVLGSWGARPQRPIPGVLIYDFVTADLAARTIALNRFGNHPR</sequence>
<dbReference type="RefSeq" id="WP_268918091.1">
    <property type="nucleotide sequence ID" value="NZ_CP124548.1"/>
</dbReference>
<proteinExistence type="predicted"/>
<dbReference type="SMART" id="SM00148">
    <property type="entry name" value="PLCXc"/>
    <property type="match status" value="1"/>
</dbReference>
<reference evidence="8" key="1">
    <citation type="submission" date="2022-10" db="EMBL/GenBank/DDBJ databases">
        <title>Genome sequence of Actinomyces israelii ATCC 10048.</title>
        <authorList>
            <person name="Watt R.M."/>
            <person name="Tong W.M."/>
        </authorList>
    </citation>
    <scope>NUCLEOTIDE SEQUENCE</scope>
    <source>
        <strain evidence="8">ATCC 10048</strain>
    </source>
</reference>
<evidence type="ECO:0000313" key="8">
    <source>
        <dbReference type="EMBL" id="MCZ0858762.1"/>
    </source>
</evidence>
<name>A0ABT4IBY7_9ACTO</name>
<protein>
    <recommendedName>
        <fullName evidence="3">1-phosphatidylinositol phosphodiesterase</fullName>
        <ecNumber evidence="2">4.6.1.13</ecNumber>
    </recommendedName>
    <alternativeName>
        <fullName evidence="4">Phosphatidylinositol diacylglycerol-lyase</fullName>
    </alternativeName>
    <alternativeName>
        <fullName evidence="5">Phosphatidylinositol-specific phospholipase C</fullName>
    </alternativeName>
</protein>
<evidence type="ECO:0000256" key="1">
    <source>
        <dbReference type="ARBA" id="ARBA00001316"/>
    </source>
</evidence>
<dbReference type="Pfam" id="PF26146">
    <property type="entry name" value="PI-PLC_X"/>
    <property type="match status" value="1"/>
</dbReference>
<feature type="region of interest" description="Disordered" evidence="6">
    <location>
        <begin position="1"/>
        <end position="26"/>
    </location>
</feature>
<keyword evidence="9" id="KW-1185">Reference proteome</keyword>
<evidence type="ECO:0000256" key="4">
    <source>
        <dbReference type="ARBA" id="ARBA00030474"/>
    </source>
</evidence>
<organism evidence="8 9">
    <name type="scientific">Actinomyces israelii</name>
    <dbReference type="NCBI Taxonomy" id="1659"/>
    <lineage>
        <taxon>Bacteria</taxon>
        <taxon>Bacillati</taxon>
        <taxon>Actinomycetota</taxon>
        <taxon>Actinomycetes</taxon>
        <taxon>Actinomycetales</taxon>
        <taxon>Actinomycetaceae</taxon>
        <taxon>Actinomyces</taxon>
    </lineage>
</organism>
<dbReference type="Gene3D" id="3.20.20.190">
    <property type="entry name" value="Phosphatidylinositol (PI) phosphodiesterase"/>
    <property type="match status" value="1"/>
</dbReference>
<evidence type="ECO:0000259" key="7">
    <source>
        <dbReference type="SMART" id="SM00148"/>
    </source>
</evidence>
<dbReference type="PANTHER" id="PTHR13593">
    <property type="match status" value="1"/>
</dbReference>
<evidence type="ECO:0000256" key="5">
    <source>
        <dbReference type="ARBA" id="ARBA00030782"/>
    </source>
</evidence>
<dbReference type="EMBL" id="JAPTMY010000029">
    <property type="protein sequence ID" value="MCZ0858762.1"/>
    <property type="molecule type" value="Genomic_DNA"/>
</dbReference>
<dbReference type="EC" id="4.6.1.13" evidence="2"/>